<dbReference type="AlphaFoldDB" id="A0AAW0FVQ3"/>
<evidence type="ECO:0008006" key="3">
    <source>
        <dbReference type="Google" id="ProtNLM"/>
    </source>
</evidence>
<organism evidence="1 2">
    <name type="scientific">Cerrena zonata</name>
    <dbReference type="NCBI Taxonomy" id="2478898"/>
    <lineage>
        <taxon>Eukaryota</taxon>
        <taxon>Fungi</taxon>
        <taxon>Dikarya</taxon>
        <taxon>Basidiomycota</taxon>
        <taxon>Agaricomycotina</taxon>
        <taxon>Agaricomycetes</taxon>
        <taxon>Polyporales</taxon>
        <taxon>Cerrenaceae</taxon>
        <taxon>Cerrena</taxon>
    </lineage>
</organism>
<comment type="caution">
    <text evidence="1">The sequence shown here is derived from an EMBL/GenBank/DDBJ whole genome shotgun (WGS) entry which is preliminary data.</text>
</comment>
<evidence type="ECO:0000313" key="2">
    <source>
        <dbReference type="Proteomes" id="UP001385951"/>
    </source>
</evidence>
<dbReference type="Proteomes" id="UP001385951">
    <property type="component" value="Unassembled WGS sequence"/>
</dbReference>
<dbReference type="Gene3D" id="1.20.1280.50">
    <property type="match status" value="1"/>
</dbReference>
<accession>A0AAW0FVQ3</accession>
<protein>
    <recommendedName>
        <fullName evidence="3">F-box domain-containing protein</fullName>
    </recommendedName>
</protein>
<sequence length="188" mass="22149">MMSLDSDIEAQVEVHRTAIEDLSKKYELDVHTHLHDIALQLRVQNYRRPVARLLPELLAEIFYQYVVTVWNAEEPNACFKLSHVCHYWRAVILQLPTLWRFMTFPMAQLVPTMLARSQRLPIEMKVARMDASKDLPKFTAALKDNSYRICDLEMRLTLRRIRKLHKPHTRFCHTSATSSPHSERPSRL</sequence>
<proteinExistence type="predicted"/>
<reference evidence="1 2" key="1">
    <citation type="submission" date="2022-09" db="EMBL/GenBank/DDBJ databases">
        <authorList>
            <person name="Palmer J.M."/>
        </authorList>
    </citation>
    <scope>NUCLEOTIDE SEQUENCE [LARGE SCALE GENOMIC DNA]</scope>
    <source>
        <strain evidence="1 2">DSM 7382</strain>
    </source>
</reference>
<keyword evidence="2" id="KW-1185">Reference proteome</keyword>
<evidence type="ECO:0000313" key="1">
    <source>
        <dbReference type="EMBL" id="KAK7681421.1"/>
    </source>
</evidence>
<gene>
    <name evidence="1" type="ORF">QCA50_015513</name>
</gene>
<name>A0AAW0FVQ3_9APHY</name>
<dbReference type="EMBL" id="JASBNA010000041">
    <property type="protein sequence ID" value="KAK7681421.1"/>
    <property type="molecule type" value="Genomic_DNA"/>
</dbReference>